<keyword evidence="3" id="KW-1185">Reference proteome</keyword>
<evidence type="ECO:0000313" key="2">
    <source>
        <dbReference type="EMBL" id="GEM49978.1"/>
    </source>
</evidence>
<proteinExistence type="predicted"/>
<reference evidence="2 3" key="1">
    <citation type="submission" date="2019-07" db="EMBL/GenBank/DDBJ databases">
        <title>Whole genome shotgun sequence of Deinococcus cellulosilyticus NBRC 106333.</title>
        <authorList>
            <person name="Hosoyama A."/>
            <person name="Uohara A."/>
            <person name="Ohji S."/>
            <person name="Ichikawa N."/>
        </authorList>
    </citation>
    <scope>NUCLEOTIDE SEQUENCE [LARGE SCALE GENOMIC DNA]</scope>
    <source>
        <strain evidence="2 3">NBRC 106333</strain>
    </source>
</reference>
<dbReference type="RefSeq" id="WP_146891596.1">
    <property type="nucleotide sequence ID" value="NZ_BJXB01000051.1"/>
</dbReference>
<dbReference type="PANTHER" id="PTHR34610:SF4">
    <property type="entry name" value="SLL8027 PROTEIN"/>
    <property type="match status" value="1"/>
</dbReference>
<dbReference type="AlphaFoldDB" id="A0A511NBV2"/>
<protein>
    <recommendedName>
        <fullName evidence="1">PIN domain-containing protein</fullName>
    </recommendedName>
</protein>
<name>A0A511NBV2_DEIC1</name>
<dbReference type="Pfam" id="PF13470">
    <property type="entry name" value="PIN_3"/>
    <property type="match status" value="1"/>
</dbReference>
<feature type="domain" description="PIN" evidence="1">
    <location>
        <begin position="8"/>
        <end position="121"/>
    </location>
</feature>
<gene>
    <name evidence="2" type="ORF">DC3_56130</name>
</gene>
<dbReference type="OrthoDB" id="9802272at2"/>
<evidence type="ECO:0000259" key="1">
    <source>
        <dbReference type="Pfam" id="PF13470"/>
    </source>
</evidence>
<dbReference type="PANTHER" id="PTHR34610">
    <property type="entry name" value="SSL7007 PROTEIN"/>
    <property type="match status" value="1"/>
</dbReference>
<dbReference type="InterPro" id="IPR029060">
    <property type="entry name" value="PIN-like_dom_sf"/>
</dbReference>
<dbReference type="InterPro" id="IPR002850">
    <property type="entry name" value="PIN_toxin-like"/>
</dbReference>
<dbReference type="NCBIfam" id="TIGR00305">
    <property type="entry name" value="putative toxin-antitoxin system toxin component, PIN family"/>
    <property type="match status" value="1"/>
</dbReference>
<evidence type="ECO:0000313" key="3">
    <source>
        <dbReference type="Proteomes" id="UP000321306"/>
    </source>
</evidence>
<organism evidence="2 3">
    <name type="scientific">Deinococcus cellulosilyticus (strain DSM 18568 / NBRC 106333 / KACC 11606 / 5516J-15)</name>
    <dbReference type="NCBI Taxonomy" id="1223518"/>
    <lineage>
        <taxon>Bacteria</taxon>
        <taxon>Thermotogati</taxon>
        <taxon>Deinococcota</taxon>
        <taxon>Deinococci</taxon>
        <taxon>Deinococcales</taxon>
        <taxon>Deinococcaceae</taxon>
        <taxon>Deinococcus</taxon>
    </lineage>
</organism>
<accession>A0A511NBV2</accession>
<dbReference type="Proteomes" id="UP000321306">
    <property type="component" value="Unassembled WGS sequence"/>
</dbReference>
<comment type="caution">
    <text evidence="2">The sequence shown here is derived from an EMBL/GenBank/DDBJ whole genome shotgun (WGS) entry which is preliminary data.</text>
</comment>
<dbReference type="SUPFAM" id="SSF88723">
    <property type="entry name" value="PIN domain-like"/>
    <property type="match status" value="1"/>
</dbReference>
<sequence>MPEVPRLIPDINVLLSGLTSTKGPSFDLYQAAQQFEVMLVLSEQHFMELRQVLTYPAVLALGGGITPSDAFGLAVELYRVAEVVVHLEHYDWPSCPDPKDWYLLDLLMTSDADGIVSKDKHLLRLSDKLGIPVYEPRELVKLGII</sequence>
<dbReference type="InterPro" id="IPR002716">
    <property type="entry name" value="PIN_dom"/>
</dbReference>
<dbReference type="EMBL" id="BJXB01000051">
    <property type="protein sequence ID" value="GEM49978.1"/>
    <property type="molecule type" value="Genomic_DNA"/>
</dbReference>